<proteinExistence type="predicted"/>
<dbReference type="KEGG" id="min:Minf_1592"/>
<sequence length="44" mass="5479">MKSKVIKVANFLYYPNYQHKMIFFFDWHKICSKEIVCNKHIEKK</sequence>
<accession>B3DWE3</accession>
<evidence type="ECO:0000313" key="2">
    <source>
        <dbReference type="Proteomes" id="UP000009149"/>
    </source>
</evidence>
<protein>
    <submittedName>
        <fullName evidence="1">Uncharacterized protein</fullName>
    </submittedName>
</protein>
<reference evidence="1 2" key="1">
    <citation type="journal article" date="2008" name="Biol. Direct">
        <title>Complete genome sequence of the extremely acidophilic methanotroph isolate V4, Methylacidiphilum infernorum, a representative of the bacterial phylum Verrucomicrobia.</title>
        <authorList>
            <person name="Hou S."/>
            <person name="Makarova K.S."/>
            <person name="Saw J.H."/>
            <person name="Senin P."/>
            <person name="Ly B.V."/>
            <person name="Zhou Z."/>
            <person name="Ren Y."/>
            <person name="Wang J."/>
            <person name="Galperin M.Y."/>
            <person name="Omelchenko M.V."/>
            <person name="Wolf Y.I."/>
            <person name="Yutin N."/>
            <person name="Koonin E.V."/>
            <person name="Stott M.B."/>
            <person name="Mountain B.W."/>
            <person name="Crowe M.A."/>
            <person name="Smirnova A.V."/>
            <person name="Dunfield P.F."/>
            <person name="Feng L."/>
            <person name="Wang L."/>
            <person name="Alam M."/>
        </authorList>
    </citation>
    <scope>NUCLEOTIDE SEQUENCE [LARGE SCALE GENOMIC DNA]</scope>
    <source>
        <strain evidence="2">Isolate V4</strain>
    </source>
</reference>
<dbReference type="EMBL" id="CP000975">
    <property type="protein sequence ID" value="ACD83646.1"/>
    <property type="molecule type" value="Genomic_DNA"/>
</dbReference>
<dbReference type="Proteomes" id="UP000009149">
    <property type="component" value="Chromosome"/>
</dbReference>
<dbReference type="STRING" id="481448.Minf_1592"/>
<dbReference type="HOGENOM" id="CLU_3218510_0_0_0"/>
<gene>
    <name evidence="1" type="ordered locus">Minf_1592</name>
</gene>
<organism evidence="1 2">
    <name type="scientific">Methylacidiphilum infernorum (isolate V4)</name>
    <name type="common">Methylokorus infernorum (strain V4)</name>
    <dbReference type="NCBI Taxonomy" id="481448"/>
    <lineage>
        <taxon>Bacteria</taxon>
        <taxon>Pseudomonadati</taxon>
        <taxon>Verrucomicrobiota</taxon>
        <taxon>Methylacidiphilae</taxon>
        <taxon>Methylacidiphilales</taxon>
        <taxon>Methylacidiphilaceae</taxon>
        <taxon>Methylacidiphilum (ex Ratnadevi et al. 2023)</taxon>
    </lineage>
</organism>
<dbReference type="AlphaFoldDB" id="B3DWE3"/>
<name>B3DWE3_METI4</name>
<evidence type="ECO:0000313" key="1">
    <source>
        <dbReference type="EMBL" id="ACD83646.1"/>
    </source>
</evidence>